<accession>A0ABT3ZIA5</accession>
<dbReference type="EMBL" id="JAPMXC010000001">
    <property type="protein sequence ID" value="MCY0386264.1"/>
    <property type="molecule type" value="Genomic_DNA"/>
</dbReference>
<name>A0ABT3ZIA5_9BURK</name>
<dbReference type="Proteomes" id="UP001082899">
    <property type="component" value="Unassembled WGS sequence"/>
</dbReference>
<proteinExistence type="predicted"/>
<evidence type="ECO:0000313" key="2">
    <source>
        <dbReference type="Proteomes" id="UP001082899"/>
    </source>
</evidence>
<reference evidence="1" key="1">
    <citation type="submission" date="2022-11" db="EMBL/GenBank/DDBJ databases">
        <title>Robbsia betulipollinis sp. nov., isolated from pollen of birch (Betula pendula).</title>
        <authorList>
            <person name="Shi H."/>
            <person name="Ambika Manirajan B."/>
            <person name="Ratering S."/>
            <person name="Geissler-Plaum R."/>
            <person name="Schnell S."/>
        </authorList>
    </citation>
    <scope>NUCLEOTIDE SEQUENCE</scope>
    <source>
        <strain evidence="1">Bb-Pol-6</strain>
    </source>
</reference>
<protein>
    <submittedName>
        <fullName evidence="1">Uncharacterized protein</fullName>
    </submittedName>
</protein>
<dbReference type="RefSeq" id="WP_267845598.1">
    <property type="nucleotide sequence ID" value="NZ_JAPMXC010000001.1"/>
</dbReference>
<comment type="caution">
    <text evidence="1">The sequence shown here is derived from an EMBL/GenBank/DDBJ whole genome shotgun (WGS) entry which is preliminary data.</text>
</comment>
<keyword evidence="2" id="KW-1185">Reference proteome</keyword>
<gene>
    <name evidence="1" type="ORF">OVY01_03170</name>
</gene>
<sequence length="146" mass="16355">MIIRFGMHTTVFSAETKPPYSFDRQVVVNAPHTHATIGIQGIKRVAGLHNALLDDDPEARLFNADGPSRHFALGQWQATDGQVVPHVGVMEAEIHGYFVQLIPMDDTAYSRTTLIVGWLARCRVTAQEWTIMPSHILRSTSFLMQK</sequence>
<organism evidence="1 2">
    <name type="scientific">Robbsia betulipollinis</name>
    <dbReference type="NCBI Taxonomy" id="2981849"/>
    <lineage>
        <taxon>Bacteria</taxon>
        <taxon>Pseudomonadati</taxon>
        <taxon>Pseudomonadota</taxon>
        <taxon>Betaproteobacteria</taxon>
        <taxon>Burkholderiales</taxon>
        <taxon>Burkholderiaceae</taxon>
        <taxon>Robbsia</taxon>
    </lineage>
</organism>
<evidence type="ECO:0000313" key="1">
    <source>
        <dbReference type="EMBL" id="MCY0386264.1"/>
    </source>
</evidence>